<comment type="caution">
    <text evidence="1">The sequence shown here is derived from an EMBL/GenBank/DDBJ whole genome shotgun (WGS) entry which is preliminary data.</text>
</comment>
<keyword evidence="2" id="KW-1185">Reference proteome</keyword>
<dbReference type="EMBL" id="JAHSTS010000002">
    <property type="protein sequence ID" value="MBV4459171.1"/>
    <property type="molecule type" value="Genomic_DNA"/>
</dbReference>
<gene>
    <name evidence="1" type="ORF">KVG96_14520</name>
</gene>
<evidence type="ECO:0000313" key="2">
    <source>
        <dbReference type="Proteomes" id="UP000765224"/>
    </source>
</evidence>
<organism evidence="1 2">
    <name type="scientific">Pseudomonas ekonensis</name>
    <dbReference type="NCBI Taxonomy" id="2842353"/>
    <lineage>
        <taxon>Bacteria</taxon>
        <taxon>Pseudomonadati</taxon>
        <taxon>Pseudomonadota</taxon>
        <taxon>Gammaproteobacteria</taxon>
        <taxon>Pseudomonadales</taxon>
        <taxon>Pseudomonadaceae</taxon>
        <taxon>Pseudomonas</taxon>
    </lineage>
</organism>
<dbReference type="Proteomes" id="UP000765224">
    <property type="component" value="Unassembled WGS sequence"/>
</dbReference>
<accession>A0ABS6PFB4</accession>
<evidence type="ECO:0000313" key="1">
    <source>
        <dbReference type="EMBL" id="MBV4459171.1"/>
    </source>
</evidence>
<reference evidence="1 2" key="1">
    <citation type="submission" date="2021-06" db="EMBL/GenBank/DDBJ databases">
        <title>Updating the genus Pseudomonas: Description of 43 new species and partition of the Pseudomonas putida group.</title>
        <authorList>
            <person name="Girard L."/>
            <person name="Lood C."/>
            <person name="Vandamme P."/>
            <person name="Rokni-Zadeh H."/>
            <person name="Van Noort V."/>
            <person name="Hofte M."/>
            <person name="Lavigne R."/>
            <person name="De Mot R."/>
        </authorList>
    </citation>
    <scope>NUCLEOTIDE SEQUENCE [LARGE SCALE GENOMIC DNA]</scope>
    <source>
        <strain evidence="1 2">COR58</strain>
    </source>
</reference>
<dbReference type="RefSeq" id="WP_217892769.1">
    <property type="nucleotide sequence ID" value="NZ_JAHSTS010000002.1"/>
</dbReference>
<proteinExistence type="predicted"/>
<sequence>MGVHLLPACAQGVLRAIGERGHGFRAAADLLHWGCLWLALATAKQACCLHTGRRRIQERFGLGGELAGLLAERTEQAWRGRCGSAGGGRCPHCAADKWLAKAIPCAPSPCPSAGRTCTACSSTARHGAPQ</sequence>
<protein>
    <submittedName>
        <fullName evidence="1">Uncharacterized protein</fullName>
    </submittedName>
</protein>
<name>A0ABS6PFB4_9PSED</name>